<sequence length="252" mass="29397">MSSANGKGRTLFEMLTGRNKRDMTAQELQVHNPLQAKVGWSVSVNYDPDLSGYRFYIESIWVWETRIGEQTFHHTDYNLKAAAAVGQDGPVRLKLRLIPDEESPHDLGHRFQVLRPYMDFGWKFAEENNFLDVLADEEGVFKILADRDGNPIDEDQQPTYWRVDDVRDPYRCRVTILEDADGDGSVQKDELKHADYLVWDYHRDTTDETTRQAYREFLNVEEEVEYDDGDAQCVWFTIYTGREVEPFQVSVI</sequence>
<evidence type="ECO:0000313" key="1">
    <source>
        <dbReference type="EMBL" id="QEH35039.1"/>
    </source>
</evidence>
<evidence type="ECO:0008006" key="3">
    <source>
        <dbReference type="Google" id="ProtNLM"/>
    </source>
</evidence>
<keyword evidence="2" id="KW-1185">Reference proteome</keyword>
<dbReference type="KEGG" id="agv:OJF2_35840"/>
<protein>
    <recommendedName>
        <fullName evidence="3">EF-hand domain-containing protein</fullName>
    </recommendedName>
</protein>
<dbReference type="PROSITE" id="PS00018">
    <property type="entry name" value="EF_HAND_1"/>
    <property type="match status" value="1"/>
</dbReference>
<dbReference type="Proteomes" id="UP000324233">
    <property type="component" value="Chromosome"/>
</dbReference>
<dbReference type="AlphaFoldDB" id="A0A5B9W4B3"/>
<accession>A0A5B9W4B3</accession>
<evidence type="ECO:0000313" key="2">
    <source>
        <dbReference type="Proteomes" id="UP000324233"/>
    </source>
</evidence>
<gene>
    <name evidence="1" type="ORF">OJF2_35840</name>
</gene>
<dbReference type="RefSeq" id="WP_148594886.1">
    <property type="nucleotide sequence ID" value="NZ_CP042997.1"/>
</dbReference>
<proteinExistence type="predicted"/>
<name>A0A5B9W4B3_9BACT</name>
<organism evidence="1 2">
    <name type="scientific">Aquisphaera giovannonii</name>
    <dbReference type="NCBI Taxonomy" id="406548"/>
    <lineage>
        <taxon>Bacteria</taxon>
        <taxon>Pseudomonadati</taxon>
        <taxon>Planctomycetota</taxon>
        <taxon>Planctomycetia</taxon>
        <taxon>Isosphaerales</taxon>
        <taxon>Isosphaeraceae</taxon>
        <taxon>Aquisphaera</taxon>
    </lineage>
</organism>
<reference evidence="1 2" key="1">
    <citation type="submission" date="2019-08" db="EMBL/GenBank/DDBJ databases">
        <title>Deep-cultivation of Planctomycetes and their phenomic and genomic characterization uncovers novel biology.</title>
        <authorList>
            <person name="Wiegand S."/>
            <person name="Jogler M."/>
            <person name="Boedeker C."/>
            <person name="Pinto D."/>
            <person name="Vollmers J."/>
            <person name="Rivas-Marin E."/>
            <person name="Kohn T."/>
            <person name="Peeters S.H."/>
            <person name="Heuer A."/>
            <person name="Rast P."/>
            <person name="Oberbeckmann S."/>
            <person name="Bunk B."/>
            <person name="Jeske O."/>
            <person name="Meyerdierks A."/>
            <person name="Storesund J.E."/>
            <person name="Kallscheuer N."/>
            <person name="Luecker S."/>
            <person name="Lage O.M."/>
            <person name="Pohl T."/>
            <person name="Merkel B.J."/>
            <person name="Hornburger P."/>
            <person name="Mueller R.-W."/>
            <person name="Bruemmer F."/>
            <person name="Labrenz M."/>
            <person name="Spormann A.M."/>
            <person name="Op den Camp H."/>
            <person name="Overmann J."/>
            <person name="Amann R."/>
            <person name="Jetten M.S.M."/>
            <person name="Mascher T."/>
            <person name="Medema M.H."/>
            <person name="Devos D.P."/>
            <person name="Kaster A.-K."/>
            <person name="Ovreas L."/>
            <person name="Rohde M."/>
            <person name="Galperin M.Y."/>
            <person name="Jogler C."/>
        </authorList>
    </citation>
    <scope>NUCLEOTIDE SEQUENCE [LARGE SCALE GENOMIC DNA]</scope>
    <source>
        <strain evidence="1 2">OJF2</strain>
    </source>
</reference>
<dbReference type="InterPro" id="IPR018247">
    <property type="entry name" value="EF_Hand_1_Ca_BS"/>
</dbReference>
<dbReference type="EMBL" id="CP042997">
    <property type="protein sequence ID" value="QEH35039.1"/>
    <property type="molecule type" value="Genomic_DNA"/>
</dbReference>